<dbReference type="EMBL" id="QKYT01000507">
    <property type="protein sequence ID" value="RIA84246.1"/>
    <property type="molecule type" value="Genomic_DNA"/>
</dbReference>
<sequence>MSIMKQLFNQVEIIKNNSFDALTKLNYEKRMKFDFIYIDGSHFACDVLSDAVLSWNLLKEDGIMILDDYEWDYFVEEYNNPRIAIDSFLNSYQCQIEVIYKRFQVAIRKKIKEVTRTKREDKSIN</sequence>
<accession>A0A397SE30</accession>
<dbReference type="Gene3D" id="3.40.50.150">
    <property type="entry name" value="Vaccinia Virus protein VP39"/>
    <property type="match status" value="1"/>
</dbReference>
<dbReference type="SUPFAM" id="SSF53335">
    <property type="entry name" value="S-adenosyl-L-methionine-dependent methyltransferases"/>
    <property type="match status" value="1"/>
</dbReference>
<dbReference type="STRING" id="658196.A0A397SE30"/>
<dbReference type="InterPro" id="IPR029063">
    <property type="entry name" value="SAM-dependent_MTases_sf"/>
</dbReference>
<dbReference type="Proteomes" id="UP000265703">
    <property type="component" value="Unassembled WGS sequence"/>
</dbReference>
<protein>
    <recommendedName>
        <fullName evidence="4">Methyltransferase domain-containing protein</fullName>
    </recommendedName>
</protein>
<keyword evidence="3" id="KW-1185">Reference proteome</keyword>
<evidence type="ECO:0000313" key="1">
    <source>
        <dbReference type="EMBL" id="RIA80654.1"/>
    </source>
</evidence>
<dbReference type="Pfam" id="PF13578">
    <property type="entry name" value="Methyltransf_24"/>
    <property type="match status" value="1"/>
</dbReference>
<evidence type="ECO:0000313" key="3">
    <source>
        <dbReference type="Proteomes" id="UP000265703"/>
    </source>
</evidence>
<dbReference type="OrthoDB" id="2014201at2759"/>
<comment type="caution">
    <text evidence="1">The sequence shown here is derived from an EMBL/GenBank/DDBJ whole genome shotgun (WGS) entry which is preliminary data.</text>
</comment>
<dbReference type="EMBL" id="QKYT01000924">
    <property type="protein sequence ID" value="RIA80654.1"/>
    <property type="molecule type" value="Genomic_DNA"/>
</dbReference>
<name>A0A397SE30_9GLOM</name>
<proteinExistence type="predicted"/>
<evidence type="ECO:0000313" key="2">
    <source>
        <dbReference type="EMBL" id="RIA84246.1"/>
    </source>
</evidence>
<reference evidence="1 3" key="1">
    <citation type="submission" date="2018-06" db="EMBL/GenBank/DDBJ databases">
        <title>Comparative genomics reveals the genomic features of Rhizophagus irregularis, R. cerebriforme, R. diaphanum and Gigaspora rosea, and their symbiotic lifestyle signature.</title>
        <authorList>
            <person name="Morin E."/>
            <person name="San Clemente H."/>
            <person name="Chen E.C.H."/>
            <person name="De La Providencia I."/>
            <person name="Hainaut M."/>
            <person name="Kuo A."/>
            <person name="Kohler A."/>
            <person name="Murat C."/>
            <person name="Tang N."/>
            <person name="Roy S."/>
            <person name="Loubradou J."/>
            <person name="Henrissat B."/>
            <person name="Grigoriev I.V."/>
            <person name="Corradi N."/>
            <person name="Roux C."/>
            <person name="Martin F.M."/>
        </authorList>
    </citation>
    <scope>NUCLEOTIDE SEQUENCE [LARGE SCALE GENOMIC DNA]</scope>
    <source>
        <strain evidence="1 3">DAOM 227022</strain>
    </source>
</reference>
<gene>
    <name evidence="2" type="ORF">C1645_784548</name>
    <name evidence="1" type="ORF">C1645_792114</name>
</gene>
<dbReference type="AlphaFoldDB" id="A0A397SE30"/>
<organism evidence="1 3">
    <name type="scientific">Glomus cerebriforme</name>
    <dbReference type="NCBI Taxonomy" id="658196"/>
    <lineage>
        <taxon>Eukaryota</taxon>
        <taxon>Fungi</taxon>
        <taxon>Fungi incertae sedis</taxon>
        <taxon>Mucoromycota</taxon>
        <taxon>Glomeromycotina</taxon>
        <taxon>Glomeromycetes</taxon>
        <taxon>Glomerales</taxon>
        <taxon>Glomeraceae</taxon>
        <taxon>Glomus</taxon>
    </lineage>
</organism>
<evidence type="ECO:0008006" key="4">
    <source>
        <dbReference type="Google" id="ProtNLM"/>
    </source>
</evidence>